<dbReference type="InterPro" id="IPR041505">
    <property type="entry name" value="Dis3_CSD2"/>
</dbReference>
<dbReference type="Pfam" id="PF17849">
    <property type="entry name" value="OB_Dis3"/>
    <property type="match status" value="1"/>
</dbReference>
<dbReference type="SMART" id="SM00955">
    <property type="entry name" value="RNB"/>
    <property type="match status" value="1"/>
</dbReference>
<protein>
    <recommendedName>
        <fullName evidence="1">RNB domain-containing protein</fullName>
    </recommendedName>
</protein>
<dbReference type="AlphaFoldDB" id="A0A6C0DLE1"/>
<sequence length="599" mass="70897">METKDMNVKIIITDRTYNDWHFTNIDDNKELPKDTYPVLSKINPLEYKLFSRDIIKIDENASINVVHSYIKSSNAFAGVLVLEGNKTYGRTSNKKRLLYKCIPDDKHLPVFLIPYEVKIGFSKVQKNKYVVFKFDNWDGKHPQGILTETLGDIDSLEVFYEYQLYCKSLHISINDFTNKTKKNLNDKTNDEYIKQIFENPNYNIEDRREQYIFTIDPVNSSDFDDGFSIQPVQINDTQFWKVSIYIANVYFWLETLDLWNSFSKRVSTIYLPDKRRPMLPTMLSDMLCSLQQKQQRFALAMDFCVDDEGHLYNEIPIQYKNVLICVSKNYVYEDYSMINNDKYYKNLFDITMKMDGTIRNSHDLVSYWMIFMNKHTGFLMANDKIGIFRAAAFLNVHLRTDVLSNCDLNDDTKRIIRSWNNTSGQYILYSEDANLNHDLMFINKKNNSNVDRTMNSYIHITSPIRRLVDLLNQMILLKHYSLINTMTSCANEFLTYWIKQLDYINTSMRAIRKIQTDCELIMRCFHNPEIMDSIYKGIIFDKVHKNNGTISYMVFLEEIKLLSRITTKIDIENYSTQDFKLFLFDDEDKLKKKIRLQIV</sequence>
<dbReference type="GO" id="GO:0003723">
    <property type="term" value="F:RNA binding"/>
    <property type="evidence" value="ECO:0007669"/>
    <property type="project" value="InterPro"/>
</dbReference>
<dbReference type="GO" id="GO:0006402">
    <property type="term" value="P:mRNA catabolic process"/>
    <property type="evidence" value="ECO:0007669"/>
    <property type="project" value="TreeGrafter"/>
</dbReference>
<dbReference type="InterPro" id="IPR050180">
    <property type="entry name" value="RNR_Ribonuclease"/>
</dbReference>
<dbReference type="EMBL" id="MN739631">
    <property type="protein sequence ID" value="QHT17162.1"/>
    <property type="molecule type" value="Genomic_DNA"/>
</dbReference>
<feature type="domain" description="RNB" evidence="1">
    <location>
        <begin position="204"/>
        <end position="482"/>
    </location>
</feature>
<dbReference type="PANTHER" id="PTHR23355:SF9">
    <property type="entry name" value="DIS3-LIKE EXONUCLEASE 2"/>
    <property type="match status" value="1"/>
</dbReference>
<proteinExistence type="predicted"/>
<dbReference type="PANTHER" id="PTHR23355">
    <property type="entry name" value="RIBONUCLEASE"/>
    <property type="match status" value="1"/>
</dbReference>
<evidence type="ECO:0000313" key="2">
    <source>
        <dbReference type="EMBL" id="QHT17162.1"/>
    </source>
</evidence>
<accession>A0A6C0DLE1</accession>
<evidence type="ECO:0000259" key="1">
    <source>
        <dbReference type="SMART" id="SM00955"/>
    </source>
</evidence>
<dbReference type="InterPro" id="IPR001900">
    <property type="entry name" value="RNase_II/R"/>
</dbReference>
<reference evidence="2" key="1">
    <citation type="journal article" date="2020" name="Nature">
        <title>Giant virus diversity and host interactions through global metagenomics.</title>
        <authorList>
            <person name="Schulz F."/>
            <person name="Roux S."/>
            <person name="Paez-Espino D."/>
            <person name="Jungbluth S."/>
            <person name="Walsh D.A."/>
            <person name="Denef V.J."/>
            <person name="McMahon K.D."/>
            <person name="Konstantinidis K.T."/>
            <person name="Eloe-Fadrosh E.A."/>
            <person name="Kyrpides N.C."/>
            <person name="Woyke T."/>
        </authorList>
    </citation>
    <scope>NUCLEOTIDE SEQUENCE</scope>
    <source>
        <strain evidence="2">GVMAG-M-3300023174-24</strain>
    </source>
</reference>
<dbReference type="Pfam" id="PF00773">
    <property type="entry name" value="RNB"/>
    <property type="match status" value="1"/>
</dbReference>
<dbReference type="GO" id="GO:0000175">
    <property type="term" value="F:3'-5'-RNA exonuclease activity"/>
    <property type="evidence" value="ECO:0007669"/>
    <property type="project" value="TreeGrafter"/>
</dbReference>
<dbReference type="InterPro" id="IPR012340">
    <property type="entry name" value="NA-bd_OB-fold"/>
</dbReference>
<dbReference type="SUPFAM" id="SSF50249">
    <property type="entry name" value="Nucleic acid-binding proteins"/>
    <property type="match status" value="1"/>
</dbReference>
<organism evidence="2">
    <name type="scientific">viral metagenome</name>
    <dbReference type="NCBI Taxonomy" id="1070528"/>
    <lineage>
        <taxon>unclassified sequences</taxon>
        <taxon>metagenomes</taxon>
        <taxon>organismal metagenomes</taxon>
    </lineage>
</organism>
<name>A0A6C0DLE1_9ZZZZ</name>